<accession>A0A1E5WBF2</accession>
<protein>
    <submittedName>
        <fullName evidence="1">Uncharacterized protein</fullName>
    </submittedName>
</protein>
<dbReference type="AlphaFoldDB" id="A0A1E5WBF2"/>
<dbReference type="EMBL" id="LWDX02014493">
    <property type="protein sequence ID" value="OEL34711.1"/>
    <property type="molecule type" value="Genomic_DNA"/>
</dbReference>
<evidence type="ECO:0000313" key="2">
    <source>
        <dbReference type="Proteomes" id="UP000095767"/>
    </source>
</evidence>
<comment type="caution">
    <text evidence="1">The sequence shown here is derived from an EMBL/GenBank/DDBJ whole genome shotgun (WGS) entry which is preliminary data.</text>
</comment>
<proteinExistence type="predicted"/>
<sequence>MPLPSRLIPSTPAAPVFHHYPSPRLPPISFAPSSSLCPPRLLPPCPCAAFKSARCLPAISPFARSSLPRRAGARGAVRWARLASWISRGDCLVG</sequence>
<gene>
    <name evidence="1" type="ORF">BAE44_0004259</name>
</gene>
<dbReference type="Proteomes" id="UP000095767">
    <property type="component" value="Unassembled WGS sequence"/>
</dbReference>
<keyword evidence="2" id="KW-1185">Reference proteome</keyword>
<name>A0A1E5WBF2_9POAL</name>
<reference evidence="1 2" key="1">
    <citation type="submission" date="2016-09" db="EMBL/GenBank/DDBJ databases">
        <title>The draft genome of Dichanthelium oligosanthes: A C3 panicoid grass species.</title>
        <authorList>
            <person name="Studer A.J."/>
            <person name="Schnable J.C."/>
            <person name="Brutnell T.P."/>
        </authorList>
    </citation>
    <scope>NUCLEOTIDE SEQUENCE [LARGE SCALE GENOMIC DNA]</scope>
    <source>
        <strain evidence="2">cv. Kellogg 1175</strain>
        <tissue evidence="1">Leaf</tissue>
    </source>
</reference>
<evidence type="ECO:0000313" key="1">
    <source>
        <dbReference type="EMBL" id="OEL34711.1"/>
    </source>
</evidence>
<organism evidence="1 2">
    <name type="scientific">Dichanthelium oligosanthes</name>
    <dbReference type="NCBI Taxonomy" id="888268"/>
    <lineage>
        <taxon>Eukaryota</taxon>
        <taxon>Viridiplantae</taxon>
        <taxon>Streptophyta</taxon>
        <taxon>Embryophyta</taxon>
        <taxon>Tracheophyta</taxon>
        <taxon>Spermatophyta</taxon>
        <taxon>Magnoliopsida</taxon>
        <taxon>Liliopsida</taxon>
        <taxon>Poales</taxon>
        <taxon>Poaceae</taxon>
        <taxon>PACMAD clade</taxon>
        <taxon>Panicoideae</taxon>
        <taxon>Panicodae</taxon>
        <taxon>Paniceae</taxon>
        <taxon>Dichantheliinae</taxon>
        <taxon>Dichanthelium</taxon>
    </lineage>
</organism>